<gene>
    <name evidence="4" type="ORF">TsocGM_01670</name>
</gene>
<accession>A0A432MPW3</accession>
<sequence length="547" mass="60078">MDHRALVRSGRPMMMRTRHRLTIAALTLVLILSSRTVPAQDAKASTSSMEETPYAIRAWLAVDPQARVGAPTARALAEDWLVLVRRFVGEPWQIELADDEGALRGRSPSELTAEIVAPGLQGADKGWFLRVEPADSGGGYLLVGREFDATTRQLGPLYRQPAPYPRDAARSLFELSRRIFAPVAEIERTDGGAELLVQGASLPAADPIGRVVEPDSIFRPYYLFLRPDKTVQEIRSIPFTYLRVVEIDGARARCELVSGLRQPLPRQVAGRYRLVALGLKPADVPTRFRFVAGDGDQEHPAAGYVLTARGVGNPVASEVGTTDREGRIALPPHYSDSLVILRLLAGGVEPLREFPVLPGETPEEREVPVEPRPEAVALEFRLKALQDEIVDLVARRGVLEAKLEARANGQAWDEVKQLLDEYQQLPPRRDFEERLDRLEDDAQRTQAELGVPILTRTAQAELAETRALVERYLSDEAYTTFLNIYRESQDRGSAAPTPSAVVAPAPPSAAPNPIAPAQARPDSEEPPQPAPLRPRPKPAGSGDPVPF</sequence>
<keyword evidence="3" id="KW-0732">Signal</keyword>
<evidence type="ECO:0000313" key="4">
    <source>
        <dbReference type="EMBL" id="RUL89504.1"/>
    </source>
</evidence>
<name>A0A432MPW3_9BACT</name>
<dbReference type="OrthoDB" id="248583at2"/>
<feature type="compositionally biased region" description="Low complexity" evidence="2">
    <location>
        <begin position="493"/>
        <end position="503"/>
    </location>
</feature>
<proteinExistence type="predicted"/>
<protein>
    <recommendedName>
        <fullName evidence="6">GWxTD domain-containing protein</fullName>
    </recommendedName>
</protein>
<feature type="signal peptide" evidence="3">
    <location>
        <begin position="1"/>
        <end position="39"/>
    </location>
</feature>
<dbReference type="AlphaFoldDB" id="A0A432MPW3"/>
<comment type="caution">
    <text evidence="4">The sequence shown here is derived from an EMBL/GenBank/DDBJ whole genome shotgun (WGS) entry which is preliminary data.</text>
</comment>
<dbReference type="Proteomes" id="UP000280296">
    <property type="component" value="Unassembled WGS sequence"/>
</dbReference>
<dbReference type="EMBL" id="RYZH01000002">
    <property type="protein sequence ID" value="RUL89504.1"/>
    <property type="molecule type" value="Genomic_DNA"/>
</dbReference>
<reference evidence="4 5" key="2">
    <citation type="submission" date="2019-01" db="EMBL/GenBank/DDBJ databases">
        <title>Tautonia sociabilis, a novel thermotolerant planctomycete of Isosphaeraceae family, isolated from a 4000 m deep subterranean habitat.</title>
        <authorList>
            <person name="Kovaleva O.L."/>
            <person name="Elcheninov A.G."/>
            <person name="Van Heerden E."/>
            <person name="Toshchakov S.V."/>
            <person name="Novikov A."/>
            <person name="Bonch-Osmolovskaya E.A."/>
            <person name="Kublanov I.V."/>
        </authorList>
    </citation>
    <scope>NUCLEOTIDE SEQUENCE [LARGE SCALE GENOMIC DNA]</scope>
    <source>
        <strain evidence="4 5">GM2012</strain>
    </source>
</reference>
<keyword evidence="1" id="KW-0175">Coiled coil</keyword>
<evidence type="ECO:0008006" key="6">
    <source>
        <dbReference type="Google" id="ProtNLM"/>
    </source>
</evidence>
<evidence type="ECO:0000256" key="3">
    <source>
        <dbReference type="SAM" id="SignalP"/>
    </source>
</evidence>
<feature type="compositionally biased region" description="Pro residues" evidence="2">
    <location>
        <begin position="504"/>
        <end position="514"/>
    </location>
</feature>
<evidence type="ECO:0000256" key="2">
    <source>
        <dbReference type="SAM" id="MobiDB-lite"/>
    </source>
</evidence>
<organism evidence="4 5">
    <name type="scientific">Tautonia sociabilis</name>
    <dbReference type="NCBI Taxonomy" id="2080755"/>
    <lineage>
        <taxon>Bacteria</taxon>
        <taxon>Pseudomonadati</taxon>
        <taxon>Planctomycetota</taxon>
        <taxon>Planctomycetia</taxon>
        <taxon>Isosphaerales</taxon>
        <taxon>Isosphaeraceae</taxon>
        <taxon>Tautonia</taxon>
    </lineage>
</organism>
<feature type="coiled-coil region" evidence="1">
    <location>
        <begin position="375"/>
        <end position="402"/>
    </location>
</feature>
<feature type="chain" id="PRO_5019417354" description="GWxTD domain-containing protein" evidence="3">
    <location>
        <begin position="40"/>
        <end position="547"/>
    </location>
</feature>
<dbReference type="RefSeq" id="WP_126723580.1">
    <property type="nucleotide sequence ID" value="NZ_RYZH01000002.1"/>
</dbReference>
<feature type="region of interest" description="Disordered" evidence="2">
    <location>
        <begin position="489"/>
        <end position="547"/>
    </location>
</feature>
<keyword evidence="5" id="KW-1185">Reference proteome</keyword>
<reference evidence="4 5" key="1">
    <citation type="submission" date="2018-12" db="EMBL/GenBank/DDBJ databases">
        <authorList>
            <person name="Toschakov S.V."/>
        </authorList>
    </citation>
    <scope>NUCLEOTIDE SEQUENCE [LARGE SCALE GENOMIC DNA]</scope>
    <source>
        <strain evidence="4 5">GM2012</strain>
    </source>
</reference>
<evidence type="ECO:0000256" key="1">
    <source>
        <dbReference type="SAM" id="Coils"/>
    </source>
</evidence>
<evidence type="ECO:0000313" key="5">
    <source>
        <dbReference type="Proteomes" id="UP000280296"/>
    </source>
</evidence>